<dbReference type="OrthoDB" id="9771846at2"/>
<evidence type="ECO:0000256" key="3">
    <source>
        <dbReference type="ARBA" id="ARBA00022676"/>
    </source>
</evidence>
<evidence type="ECO:0000259" key="6">
    <source>
        <dbReference type="Pfam" id="PF00534"/>
    </source>
</evidence>
<dbReference type="EMBL" id="BAGZ01000018">
    <property type="protein sequence ID" value="GAB79028.1"/>
    <property type="molecule type" value="Genomic_DNA"/>
</dbReference>
<evidence type="ECO:0000256" key="5">
    <source>
        <dbReference type="SAM" id="MobiDB-lite"/>
    </source>
</evidence>
<dbReference type="GO" id="GO:0016757">
    <property type="term" value="F:glycosyltransferase activity"/>
    <property type="evidence" value="ECO:0007669"/>
    <property type="project" value="UniProtKB-KW"/>
</dbReference>
<evidence type="ECO:0000256" key="2">
    <source>
        <dbReference type="ARBA" id="ARBA00006739"/>
    </source>
</evidence>
<keyword evidence="9" id="KW-1185">Reference proteome</keyword>
<dbReference type="Pfam" id="PF00534">
    <property type="entry name" value="Glycos_transf_1"/>
    <property type="match status" value="1"/>
</dbReference>
<dbReference type="STRING" id="100225.SAMN05421595_2889"/>
<keyword evidence="3" id="KW-0328">Glycosyltransferase</keyword>
<comment type="similarity">
    <text evidence="2">Belongs to the glycosyltransferase 2 family.</text>
</comment>
<dbReference type="PANTHER" id="PTHR43179">
    <property type="entry name" value="RHAMNOSYLTRANSFERASE WBBL"/>
    <property type="match status" value="1"/>
</dbReference>
<reference evidence="8 9" key="1">
    <citation type="submission" date="2012-08" db="EMBL/GenBank/DDBJ databases">
        <title>Whole genome shotgun sequence of Austwickia chelonae NBRC 105200.</title>
        <authorList>
            <person name="Yoshida I."/>
            <person name="Hosoyama A."/>
            <person name="Tsuchikane K."/>
            <person name="Katsumata H."/>
            <person name="Ando Y."/>
            <person name="Ohji S."/>
            <person name="Hamada M."/>
            <person name="Tamura T."/>
            <person name="Yamazoe A."/>
            <person name="Yamazaki S."/>
            <person name="Fujita N."/>
        </authorList>
    </citation>
    <scope>NUCLEOTIDE SEQUENCE [LARGE SCALE GENOMIC DNA]</scope>
    <source>
        <strain evidence="8 9">NBRC 105200</strain>
    </source>
</reference>
<keyword evidence="4 8" id="KW-0808">Transferase</keyword>
<dbReference type="Gene3D" id="3.40.50.2000">
    <property type="entry name" value="Glycogen Phosphorylase B"/>
    <property type="match status" value="2"/>
</dbReference>
<feature type="domain" description="Glycosyltransferase 2-like" evidence="7">
    <location>
        <begin position="8"/>
        <end position="143"/>
    </location>
</feature>
<sequence>MSGGRIAVVVVNFNSAELLRINLVAVHQQMTASTDPLLQDAAIVVVDNWHSDQARTEAQELCREQGWHCVPQDVNGGFGHGMNIGVSTARELGADLYLLLNPDAQIDAASVVELASVVDNDPMTLAGPVITRPDGTLWSDGHDLYLQDGNTLATRKRAAGETAVAPWLTGACLLISDALWRSVDGFAPDYFLYWEDVELSWRVRQLGGNVAVVRTAHAIHDEGATHRTHGRTGHSPTFIYYNVRNRLLFAARNLDRPGRARWARTSLPAARRMLLWSGRRAVLTNPRLIWAAARGTLAGLWMMRHHQVRRTHAPTTRPVRVLASFPEPRPTTNPYIVMLKDALQARDDVELHTFSWRRALTGRYDVFHAHWPEILVSGHSPLKTAVRQLFFVTMLAAFRARGTAIVRTVHNLELPQGISPKQEKLLRLFEARTELRIRVNDSTPIPNGPQATVPHGHYREWFDRYETRQSTSGRIAFVGLIRRYKAVDQLIKAFRETRDNPTATTLVVAGRPSTDQLATEMRTLAAGDDRITLNLRFLTDEELVSTVTGSELVVLPAPEMHNSGTVLMALSLGRPVLVPDNEVNRRLAEEVGTGWVNTFTGTLTGEHLDDALAACARRTPRPRLDARDWPHAAALHVAAYRNALRGDFPEDSDQTVTSVPVGVDKEPDAHTVKRTEGR</sequence>
<protein>
    <submittedName>
        <fullName evidence="8">Putative glycosyltransferase</fullName>
    </submittedName>
</protein>
<dbReference type="SUPFAM" id="SSF53756">
    <property type="entry name" value="UDP-Glycosyltransferase/glycogen phosphorylase"/>
    <property type="match status" value="1"/>
</dbReference>
<evidence type="ECO:0000256" key="4">
    <source>
        <dbReference type="ARBA" id="ARBA00022679"/>
    </source>
</evidence>
<evidence type="ECO:0000313" key="8">
    <source>
        <dbReference type="EMBL" id="GAB79028.1"/>
    </source>
</evidence>
<dbReference type="Gene3D" id="3.90.550.10">
    <property type="entry name" value="Spore Coat Polysaccharide Biosynthesis Protein SpsA, Chain A"/>
    <property type="match status" value="1"/>
</dbReference>
<comment type="pathway">
    <text evidence="1">Cell wall biogenesis; cell wall polysaccharide biosynthesis.</text>
</comment>
<evidence type="ECO:0000313" key="9">
    <source>
        <dbReference type="Proteomes" id="UP000008495"/>
    </source>
</evidence>
<dbReference type="RefSeq" id="WP_006503785.1">
    <property type="nucleotide sequence ID" value="NZ_BAGZ01000018.1"/>
</dbReference>
<evidence type="ECO:0000259" key="7">
    <source>
        <dbReference type="Pfam" id="PF00535"/>
    </source>
</evidence>
<name>K6V9Y7_9MICO</name>
<dbReference type="Pfam" id="PF00535">
    <property type="entry name" value="Glycos_transf_2"/>
    <property type="match status" value="1"/>
</dbReference>
<accession>K6V9Y7</accession>
<dbReference type="Proteomes" id="UP000008495">
    <property type="component" value="Unassembled WGS sequence"/>
</dbReference>
<organism evidence="8 9">
    <name type="scientific">Austwickia chelonae NBRC 105200</name>
    <dbReference type="NCBI Taxonomy" id="1184607"/>
    <lineage>
        <taxon>Bacteria</taxon>
        <taxon>Bacillati</taxon>
        <taxon>Actinomycetota</taxon>
        <taxon>Actinomycetes</taxon>
        <taxon>Micrococcales</taxon>
        <taxon>Dermatophilaceae</taxon>
        <taxon>Austwickia</taxon>
    </lineage>
</organism>
<dbReference type="InterPro" id="IPR001173">
    <property type="entry name" value="Glyco_trans_2-like"/>
</dbReference>
<feature type="region of interest" description="Disordered" evidence="5">
    <location>
        <begin position="647"/>
        <end position="678"/>
    </location>
</feature>
<dbReference type="eggNOG" id="COG1216">
    <property type="taxonomic scope" value="Bacteria"/>
</dbReference>
<feature type="domain" description="Glycosyl transferase family 1" evidence="6">
    <location>
        <begin position="470"/>
        <end position="596"/>
    </location>
</feature>
<evidence type="ECO:0000256" key="1">
    <source>
        <dbReference type="ARBA" id="ARBA00004776"/>
    </source>
</evidence>
<dbReference type="InterPro" id="IPR029044">
    <property type="entry name" value="Nucleotide-diphossugar_trans"/>
</dbReference>
<dbReference type="InterPro" id="IPR001296">
    <property type="entry name" value="Glyco_trans_1"/>
</dbReference>
<feature type="compositionally biased region" description="Basic and acidic residues" evidence="5">
    <location>
        <begin position="663"/>
        <end position="678"/>
    </location>
</feature>
<dbReference type="AlphaFoldDB" id="K6V9Y7"/>
<proteinExistence type="inferred from homology"/>
<comment type="caution">
    <text evidence="8">The sequence shown here is derived from an EMBL/GenBank/DDBJ whole genome shotgun (WGS) entry which is preliminary data.</text>
</comment>
<dbReference type="SUPFAM" id="SSF53448">
    <property type="entry name" value="Nucleotide-diphospho-sugar transferases"/>
    <property type="match status" value="1"/>
</dbReference>
<dbReference type="eggNOG" id="COG0438">
    <property type="taxonomic scope" value="Bacteria"/>
</dbReference>
<gene>
    <name evidence="8" type="ORF">AUCHE_18_00290</name>
</gene>
<dbReference type="PANTHER" id="PTHR43179:SF12">
    <property type="entry name" value="GALACTOFURANOSYLTRANSFERASE GLFT2"/>
    <property type="match status" value="1"/>
</dbReference>